<evidence type="ECO:0000259" key="4">
    <source>
        <dbReference type="PROSITE" id="PS50042"/>
    </source>
</evidence>
<feature type="domain" description="Cyclic nucleotide-binding" evidence="4">
    <location>
        <begin position="31"/>
        <end position="79"/>
    </location>
</feature>
<dbReference type="CDD" id="cd00092">
    <property type="entry name" value="HTH_CRP"/>
    <property type="match status" value="1"/>
</dbReference>
<dbReference type="Pfam" id="PF00027">
    <property type="entry name" value="cNMP_binding"/>
    <property type="match status" value="1"/>
</dbReference>
<dbReference type="AlphaFoldDB" id="A0A508XAS0"/>
<dbReference type="GO" id="GO:0006355">
    <property type="term" value="P:regulation of DNA-templated transcription"/>
    <property type="evidence" value="ECO:0007669"/>
    <property type="project" value="InterPro"/>
</dbReference>
<dbReference type="EMBL" id="NBUC01000063">
    <property type="protein sequence ID" value="PLU04817.1"/>
    <property type="molecule type" value="Genomic_DNA"/>
</dbReference>
<dbReference type="GeneID" id="61610248"/>
<evidence type="ECO:0000313" key="8">
    <source>
        <dbReference type="Proteomes" id="UP001190825"/>
    </source>
</evidence>
<dbReference type="SUPFAM" id="SSF46785">
    <property type="entry name" value="Winged helix' DNA-binding domain"/>
    <property type="match status" value="1"/>
</dbReference>
<dbReference type="InterPro" id="IPR018490">
    <property type="entry name" value="cNMP-bd_dom_sf"/>
</dbReference>
<dbReference type="InterPro" id="IPR036388">
    <property type="entry name" value="WH-like_DNA-bd_sf"/>
</dbReference>
<organism evidence="7">
    <name type="scientific">Sinorhizobium medicae</name>
    <dbReference type="NCBI Taxonomy" id="110321"/>
    <lineage>
        <taxon>Bacteria</taxon>
        <taxon>Pseudomonadati</taxon>
        <taxon>Pseudomonadota</taxon>
        <taxon>Alphaproteobacteria</taxon>
        <taxon>Hyphomicrobiales</taxon>
        <taxon>Rhizobiaceae</taxon>
        <taxon>Sinorhizobium/Ensifer group</taxon>
        <taxon>Sinorhizobium</taxon>
    </lineage>
</organism>
<dbReference type="RefSeq" id="WP_011970070.1">
    <property type="nucleotide sequence ID" value="NZ_CABFNB010000149.1"/>
</dbReference>
<proteinExistence type="predicted"/>
<dbReference type="PROSITE" id="PS51063">
    <property type="entry name" value="HTH_CRP_2"/>
    <property type="match status" value="1"/>
</dbReference>
<feature type="domain" description="HTH crp-type" evidence="5">
    <location>
        <begin position="134"/>
        <end position="204"/>
    </location>
</feature>
<dbReference type="SMART" id="SM00419">
    <property type="entry name" value="HTH_CRP"/>
    <property type="match status" value="1"/>
</dbReference>
<dbReference type="Gene3D" id="2.60.120.10">
    <property type="entry name" value="Jelly Rolls"/>
    <property type="match status" value="1"/>
</dbReference>
<dbReference type="Proteomes" id="UP000507954">
    <property type="component" value="Unassembled WGS sequence"/>
</dbReference>
<dbReference type="PRINTS" id="PR00034">
    <property type="entry name" value="HTHCRP"/>
</dbReference>
<dbReference type="PROSITE" id="PS50042">
    <property type="entry name" value="CNMP_BINDING_3"/>
    <property type="match status" value="1"/>
</dbReference>
<evidence type="ECO:0000259" key="5">
    <source>
        <dbReference type="PROSITE" id="PS51063"/>
    </source>
</evidence>
<sequence length="211" mass="23375">MNTSISASWGRHINAIPPQSGEAALAPTSSFVDGQCIYSCGERADQVYRVEFGAVRVYRLLANGRRQILAFHFGGDWFGLQSRDRHSLNAEAIGVTGVRCIGLQEEPLCRPALFSAVLENFSAAQEHQLVIGRQSAIERVAAFLLEMSERSGYSRRFELSMSRVDVADYLALTIETVSRSLTKLKHRGFIELHGARGIELVGYRGLQNLCL</sequence>
<keyword evidence="3" id="KW-0804">Transcription</keyword>
<reference evidence="6" key="1">
    <citation type="submission" date="2017-04" db="EMBL/GenBank/DDBJ databases">
        <authorList>
            <person name="Porter S."/>
            <person name="Friesen M.L."/>
            <person name="Faber-Hammond J."/>
        </authorList>
    </citation>
    <scope>NUCLEOTIDE SEQUENCE</scope>
    <source>
        <strain evidence="6">Str16</strain>
    </source>
</reference>
<evidence type="ECO:0000256" key="1">
    <source>
        <dbReference type="ARBA" id="ARBA00023015"/>
    </source>
</evidence>
<keyword evidence="1" id="KW-0805">Transcription regulation</keyword>
<reference evidence="6 8" key="2">
    <citation type="journal article" date="2018" name="FEMS Microbiol. Ecol.">
        <title>Co-invading symbiotic mutualists of Medicago polymorpha retain high ancestral diversity and contain diverse accessory genomes.</title>
        <authorList>
            <person name="Porter S.S."/>
            <person name="Faber-Hammond J.J."/>
            <person name="Friesen M.L."/>
        </authorList>
    </citation>
    <scope>NUCLEOTIDE SEQUENCE [LARGE SCALE GENOMIC DNA]</scope>
    <source>
        <strain evidence="6 8">Str16</strain>
    </source>
</reference>
<keyword evidence="2" id="KW-0238">DNA-binding</keyword>
<accession>A0A508XAS0</accession>
<reference evidence="7" key="3">
    <citation type="submission" date="2019-06" db="EMBL/GenBank/DDBJ databases">
        <authorList>
            <person name="Le Quere A."/>
            <person name="Colella S."/>
        </authorList>
    </citation>
    <scope>NUCLEOTIDE SEQUENCE</scope>
    <source>
        <strain evidence="7">EmedicaeMD41</strain>
    </source>
</reference>
<evidence type="ECO:0000313" key="6">
    <source>
        <dbReference type="EMBL" id="PLU04817.1"/>
    </source>
</evidence>
<keyword evidence="8" id="KW-1185">Reference proteome</keyword>
<evidence type="ECO:0000256" key="3">
    <source>
        <dbReference type="ARBA" id="ARBA00023163"/>
    </source>
</evidence>
<dbReference type="InterPro" id="IPR014710">
    <property type="entry name" value="RmlC-like_jellyroll"/>
</dbReference>
<dbReference type="InterPro" id="IPR012318">
    <property type="entry name" value="HTH_CRP"/>
</dbReference>
<dbReference type="Pfam" id="PF13545">
    <property type="entry name" value="HTH_Crp_2"/>
    <property type="match status" value="1"/>
</dbReference>
<dbReference type="CDD" id="cd00038">
    <property type="entry name" value="CAP_ED"/>
    <property type="match status" value="1"/>
</dbReference>
<dbReference type="SUPFAM" id="SSF51206">
    <property type="entry name" value="cAMP-binding domain-like"/>
    <property type="match status" value="1"/>
</dbReference>
<name>A0A508XAS0_9HYPH</name>
<dbReference type="InterPro" id="IPR000595">
    <property type="entry name" value="cNMP-bd_dom"/>
</dbReference>
<dbReference type="Gene3D" id="1.10.10.10">
    <property type="entry name" value="Winged helix-like DNA-binding domain superfamily/Winged helix DNA-binding domain"/>
    <property type="match status" value="1"/>
</dbReference>
<evidence type="ECO:0000256" key="2">
    <source>
        <dbReference type="ARBA" id="ARBA00023125"/>
    </source>
</evidence>
<dbReference type="Proteomes" id="UP001190825">
    <property type="component" value="Unassembled WGS sequence"/>
</dbReference>
<gene>
    <name evidence="7" type="primary">fixK</name>
    <name evidence="6" type="ORF">BMJ33_11430</name>
    <name evidence="7" type="ORF">EMEDMD4_790200</name>
</gene>
<dbReference type="GO" id="GO:0003677">
    <property type="term" value="F:DNA binding"/>
    <property type="evidence" value="ECO:0007669"/>
    <property type="project" value="UniProtKB-KW"/>
</dbReference>
<evidence type="ECO:0000313" key="7">
    <source>
        <dbReference type="EMBL" id="VTZ65176.1"/>
    </source>
</evidence>
<protein>
    <submittedName>
        <fullName evidence="7">Nitrogen fixation regulation protein FixK</fullName>
    </submittedName>
    <submittedName>
        <fullName evidence="6">Transcriptional regulator</fullName>
    </submittedName>
</protein>
<dbReference type="InterPro" id="IPR036390">
    <property type="entry name" value="WH_DNA-bd_sf"/>
</dbReference>
<dbReference type="EMBL" id="CABFNB010000149">
    <property type="protein sequence ID" value="VTZ65176.1"/>
    <property type="molecule type" value="Genomic_DNA"/>
</dbReference>
<dbReference type="OMA" id="CLFRHVC"/>